<dbReference type="GO" id="GO:0008270">
    <property type="term" value="F:zinc ion binding"/>
    <property type="evidence" value="ECO:0007669"/>
    <property type="project" value="UniProtKB-KW"/>
</dbReference>
<feature type="domain" description="RanBP2-type" evidence="6">
    <location>
        <begin position="262"/>
        <end position="292"/>
    </location>
</feature>
<accession>A0A1C7N2F0</accession>
<dbReference type="STRING" id="101091.A0A1C7N2F0"/>
<feature type="region of interest" description="Disordered" evidence="5">
    <location>
        <begin position="164"/>
        <end position="183"/>
    </location>
</feature>
<protein>
    <submittedName>
        <fullName evidence="8">DNA-dependent metalloprotease WSS1</fullName>
    </submittedName>
</protein>
<organism evidence="8 9">
    <name type="scientific">Choanephora cucurbitarum</name>
    <dbReference type="NCBI Taxonomy" id="101091"/>
    <lineage>
        <taxon>Eukaryota</taxon>
        <taxon>Fungi</taxon>
        <taxon>Fungi incertae sedis</taxon>
        <taxon>Mucoromycota</taxon>
        <taxon>Mucoromycotina</taxon>
        <taxon>Mucoromycetes</taxon>
        <taxon>Mucorales</taxon>
        <taxon>Mucorineae</taxon>
        <taxon>Choanephoraceae</taxon>
        <taxon>Choanephoroideae</taxon>
        <taxon>Choanephora</taxon>
    </lineage>
</organism>
<evidence type="ECO:0000256" key="3">
    <source>
        <dbReference type="ARBA" id="ARBA00022833"/>
    </source>
</evidence>
<feature type="compositionally biased region" description="Low complexity" evidence="5">
    <location>
        <begin position="170"/>
        <end position="183"/>
    </location>
</feature>
<sequence length="325" mass="36541">MNKNEPIGDYQVLKRKPRSAEALELLKKVASQVKPILIKHGWKITTLYEFFPQNPNLLGINVNKGWQIKLRLRPQHDDTQFLEYHDILGTLLHEIVHIVRGPHDEMFYKKLEELWQETESLTASGYTGEGFYSQGQRLSTASSVPRYLSNQAAAAAAEKRLNMPTWMKPSGGRRLGSSSNSGSKLFKQLTPRELAARAAQKRLEDNVWCGGNVDTTCLSPASEKRKLDDVEKSVPTNPSAQPNPPQKRSRTIIDLTADDQQKEEKGWSCPSCTYSNDPIVLSCIICLQERPCTPAAKSTWTCPKCTLENDPQWLACNACAFVQLK</sequence>
<dbReference type="GO" id="GO:0006508">
    <property type="term" value="P:proteolysis"/>
    <property type="evidence" value="ECO:0007669"/>
    <property type="project" value="UniProtKB-KW"/>
</dbReference>
<evidence type="ECO:0000313" key="9">
    <source>
        <dbReference type="Proteomes" id="UP000093000"/>
    </source>
</evidence>
<dbReference type="PANTHER" id="PTHR46622">
    <property type="entry name" value="DNA-DEPENDENT METALLOPROTEASE WSS1"/>
    <property type="match status" value="1"/>
</dbReference>
<keyword evidence="8" id="KW-0645">Protease</keyword>
<dbReference type="GO" id="GO:0006281">
    <property type="term" value="P:DNA repair"/>
    <property type="evidence" value="ECO:0007669"/>
    <property type="project" value="TreeGrafter"/>
</dbReference>
<name>A0A1C7N2F0_9FUNG</name>
<dbReference type="InterPro" id="IPR053000">
    <property type="entry name" value="WSS1-like_metalloprotease"/>
</dbReference>
<dbReference type="SMART" id="SM00547">
    <property type="entry name" value="ZnF_RBZ"/>
    <property type="match status" value="2"/>
</dbReference>
<proteinExistence type="predicted"/>
<keyword evidence="9" id="KW-1185">Reference proteome</keyword>
<dbReference type="GO" id="GO:0005634">
    <property type="term" value="C:nucleus"/>
    <property type="evidence" value="ECO:0007669"/>
    <property type="project" value="TreeGrafter"/>
</dbReference>
<gene>
    <name evidence="8" type="primary">WSS1</name>
    <name evidence="8" type="ORF">A0J61_08622</name>
</gene>
<evidence type="ECO:0000256" key="4">
    <source>
        <dbReference type="PROSITE-ProRule" id="PRU00322"/>
    </source>
</evidence>
<evidence type="ECO:0000313" key="8">
    <source>
        <dbReference type="EMBL" id="OBZ83325.1"/>
    </source>
</evidence>
<evidence type="ECO:0000259" key="6">
    <source>
        <dbReference type="PROSITE" id="PS50199"/>
    </source>
</evidence>
<feature type="region of interest" description="Disordered" evidence="5">
    <location>
        <begin position="224"/>
        <end position="251"/>
    </location>
</feature>
<dbReference type="PANTHER" id="PTHR46622:SF1">
    <property type="entry name" value="DNA-DEPENDENT METALLOPROTEASE WSS1"/>
    <property type="match status" value="1"/>
</dbReference>
<evidence type="ECO:0000259" key="7">
    <source>
        <dbReference type="PROSITE" id="PS51397"/>
    </source>
</evidence>
<reference evidence="8 9" key="1">
    <citation type="submission" date="2016-03" db="EMBL/GenBank/DDBJ databases">
        <title>Choanephora cucurbitarum.</title>
        <authorList>
            <person name="Min B."/>
            <person name="Park H."/>
            <person name="Park J.-H."/>
            <person name="Shin H.-D."/>
            <person name="Choi I.-G."/>
        </authorList>
    </citation>
    <scope>NUCLEOTIDE SEQUENCE [LARGE SCALE GENOMIC DNA]</scope>
    <source>
        <strain evidence="8 9">KUS-F28377</strain>
    </source>
</reference>
<dbReference type="EMBL" id="LUGH01000682">
    <property type="protein sequence ID" value="OBZ83325.1"/>
    <property type="molecule type" value="Genomic_DNA"/>
</dbReference>
<feature type="domain" description="WLM" evidence="7">
    <location>
        <begin position="1"/>
        <end position="204"/>
    </location>
</feature>
<evidence type="ECO:0000256" key="1">
    <source>
        <dbReference type="ARBA" id="ARBA00022723"/>
    </source>
</evidence>
<dbReference type="Proteomes" id="UP000093000">
    <property type="component" value="Unassembled WGS sequence"/>
</dbReference>
<dbReference type="InterPro" id="IPR036443">
    <property type="entry name" value="Znf_RanBP2_sf"/>
</dbReference>
<evidence type="ECO:0000256" key="5">
    <source>
        <dbReference type="SAM" id="MobiDB-lite"/>
    </source>
</evidence>
<dbReference type="Pfam" id="PF00641">
    <property type="entry name" value="Zn_ribbon_RanBP"/>
    <property type="match status" value="2"/>
</dbReference>
<dbReference type="AlphaFoldDB" id="A0A1C7N2F0"/>
<dbReference type="PROSITE" id="PS01358">
    <property type="entry name" value="ZF_RANBP2_1"/>
    <property type="match status" value="2"/>
</dbReference>
<dbReference type="InParanoid" id="A0A1C7N2F0"/>
<dbReference type="PROSITE" id="PS50199">
    <property type="entry name" value="ZF_RANBP2_2"/>
    <property type="match status" value="1"/>
</dbReference>
<dbReference type="GO" id="GO:0008237">
    <property type="term" value="F:metallopeptidase activity"/>
    <property type="evidence" value="ECO:0007669"/>
    <property type="project" value="UniProtKB-KW"/>
</dbReference>
<keyword evidence="3" id="KW-0862">Zinc</keyword>
<keyword evidence="2 4" id="KW-0863">Zinc-finger</keyword>
<keyword evidence="8" id="KW-0378">Hydrolase</keyword>
<dbReference type="InterPro" id="IPR001876">
    <property type="entry name" value="Znf_RanBP2"/>
</dbReference>
<dbReference type="Pfam" id="PF08325">
    <property type="entry name" value="WLM"/>
    <property type="match status" value="1"/>
</dbReference>
<keyword evidence="1" id="KW-0479">Metal-binding</keyword>
<evidence type="ECO:0000256" key="2">
    <source>
        <dbReference type="ARBA" id="ARBA00022771"/>
    </source>
</evidence>
<dbReference type="SUPFAM" id="SSF90209">
    <property type="entry name" value="Ran binding protein zinc finger-like"/>
    <property type="match status" value="1"/>
</dbReference>
<comment type="caution">
    <text evidence="8">The sequence shown here is derived from an EMBL/GenBank/DDBJ whole genome shotgun (WGS) entry which is preliminary data.</text>
</comment>
<dbReference type="PROSITE" id="PS51397">
    <property type="entry name" value="WLM"/>
    <property type="match status" value="1"/>
</dbReference>
<dbReference type="Gene3D" id="2.30.30.380">
    <property type="entry name" value="Zn-finger domain of Sec23/24"/>
    <property type="match status" value="1"/>
</dbReference>
<dbReference type="OrthoDB" id="261960at2759"/>
<keyword evidence="8" id="KW-0482">Metalloprotease</keyword>
<dbReference type="InterPro" id="IPR013536">
    <property type="entry name" value="WLM_dom"/>
</dbReference>